<dbReference type="SUPFAM" id="SSF46894">
    <property type="entry name" value="C-terminal effector domain of the bipartite response regulators"/>
    <property type="match status" value="1"/>
</dbReference>
<dbReference type="PROSITE" id="PS50850">
    <property type="entry name" value="MFS"/>
    <property type="match status" value="1"/>
</dbReference>
<feature type="transmembrane region" description="Helical" evidence="10">
    <location>
        <begin position="342"/>
        <end position="360"/>
    </location>
</feature>
<dbReference type="InterPro" id="IPR016032">
    <property type="entry name" value="Sig_transdc_resp-reg_C-effctor"/>
</dbReference>
<feature type="transmembrane region" description="Helical" evidence="10">
    <location>
        <begin position="139"/>
        <end position="161"/>
    </location>
</feature>
<dbReference type="InterPro" id="IPR020846">
    <property type="entry name" value="MFS_dom"/>
</dbReference>
<keyword evidence="13" id="KW-1185">Reference proteome</keyword>
<evidence type="ECO:0000256" key="7">
    <source>
        <dbReference type="ARBA" id="ARBA00023125"/>
    </source>
</evidence>
<feature type="transmembrane region" description="Helical" evidence="10">
    <location>
        <begin position="366"/>
        <end position="385"/>
    </location>
</feature>
<dbReference type="SMART" id="SM00862">
    <property type="entry name" value="Trans_reg_C"/>
    <property type="match status" value="1"/>
</dbReference>
<evidence type="ECO:0000256" key="2">
    <source>
        <dbReference type="ARBA" id="ARBA00008537"/>
    </source>
</evidence>
<keyword evidence="7" id="KW-0238">DNA-binding</keyword>
<evidence type="ECO:0000259" key="11">
    <source>
        <dbReference type="PROSITE" id="PS50850"/>
    </source>
</evidence>
<sequence length="543" mass="55708">MTQADNRLDPALIRLVSVVLLGGIMGILDGTMVAVAVDTLTTTFQASVSAISWASTGYLLALTATIPITTWAVDRFGARRLWLFGLLLFMAGSLASGLAGSVASLIVFRVVQGVGAGILDPLVLTLLARAAGPHRAGRVMGLMGAVLPLGPVLGPVIGGLVLDTTNWRWMFLVNIPIGLVAFALALRVVPADAPETLNPRSRLDVLGLVLAGPGVAAVVLALSQVATAGTLTAWRVLVPLVVGVAALVAYATHALRPRTVPPLIDLRLFASRSFSASVTVQGLVGVATYSILFALPLYYQQLHGQGDGALAAGLLVAPLGLGSVLAMPVAGRLSDTVGARGPALTGAVVAALGALALTQVDAGTNGAWSALWAFVIGVGLGAVGAPTMGALYRTLPSHQVPQGSSVLYMLNQLGASVGIAVVALIVDVAGEADPMGGFRLVYWWIVACVLVILAGSSLLPGRPNDSRNDVGPADTADSAATRQGGSVLSRERLMAEVWGDPTPHVANSRSSRTIDTHVSSLRSTIGSGWIRTVRGVGFQVGRS</sequence>
<keyword evidence="8 10" id="KW-0472">Membrane</keyword>
<dbReference type="SUPFAM" id="SSF103473">
    <property type="entry name" value="MFS general substrate transporter"/>
    <property type="match status" value="1"/>
</dbReference>
<keyword evidence="3" id="KW-0813">Transport</keyword>
<dbReference type="Gene3D" id="1.10.10.10">
    <property type="entry name" value="Winged helix-like DNA-binding domain superfamily/Winged helix DNA-binding domain"/>
    <property type="match status" value="1"/>
</dbReference>
<accession>A0ABS2JKA1</accession>
<evidence type="ECO:0000313" key="12">
    <source>
        <dbReference type="EMBL" id="MBM7086485.1"/>
    </source>
</evidence>
<dbReference type="EMBL" id="JAFEUO010000010">
    <property type="protein sequence ID" value="MBM7086485.1"/>
    <property type="molecule type" value="Genomic_DNA"/>
</dbReference>
<gene>
    <name evidence="12" type="ORF">JQN84_28550</name>
</gene>
<dbReference type="CDD" id="cd17503">
    <property type="entry name" value="MFS_LmrB_MDR_like"/>
    <property type="match status" value="1"/>
</dbReference>
<proteinExistence type="inferred from homology"/>
<evidence type="ECO:0000256" key="1">
    <source>
        <dbReference type="ARBA" id="ARBA00004651"/>
    </source>
</evidence>
<keyword evidence="6 10" id="KW-1133">Transmembrane helix</keyword>
<reference evidence="12 13" key="1">
    <citation type="submission" date="2021-02" db="EMBL/GenBank/DDBJ databases">
        <authorList>
            <person name="Lee D.-H."/>
        </authorList>
    </citation>
    <scope>NUCLEOTIDE SEQUENCE [LARGE SCALE GENOMIC DNA]</scope>
    <source>
        <strain evidence="12 13">MMS20-R2-29</strain>
    </source>
</reference>
<evidence type="ECO:0000256" key="4">
    <source>
        <dbReference type="ARBA" id="ARBA00022475"/>
    </source>
</evidence>
<dbReference type="InterPro" id="IPR011701">
    <property type="entry name" value="MFS"/>
</dbReference>
<organism evidence="12 13">
    <name type="scientific">Micromonospora humidisoli</name>
    <dbReference type="NCBI Taxonomy" id="2807622"/>
    <lineage>
        <taxon>Bacteria</taxon>
        <taxon>Bacillati</taxon>
        <taxon>Actinomycetota</taxon>
        <taxon>Actinomycetes</taxon>
        <taxon>Micromonosporales</taxon>
        <taxon>Micromonosporaceae</taxon>
        <taxon>Micromonospora</taxon>
    </lineage>
</organism>
<feature type="transmembrane region" description="Helical" evidence="10">
    <location>
        <begin position="167"/>
        <end position="186"/>
    </location>
</feature>
<comment type="subcellular location">
    <subcellularLocation>
        <location evidence="1">Cell membrane</location>
        <topology evidence="1">Multi-pass membrane protein</topology>
    </subcellularLocation>
</comment>
<dbReference type="PANTHER" id="PTHR42718:SF9">
    <property type="entry name" value="MAJOR FACILITATOR SUPERFAMILY MULTIDRUG TRANSPORTER MFSC"/>
    <property type="match status" value="1"/>
</dbReference>
<dbReference type="Proteomes" id="UP000809587">
    <property type="component" value="Unassembled WGS sequence"/>
</dbReference>
<feature type="transmembrane region" description="Helical" evidence="10">
    <location>
        <begin position="49"/>
        <end position="69"/>
    </location>
</feature>
<keyword evidence="4" id="KW-1003">Cell membrane</keyword>
<feature type="region of interest" description="Disordered" evidence="9">
    <location>
        <begin position="463"/>
        <end position="486"/>
    </location>
</feature>
<feature type="transmembrane region" description="Helical" evidence="10">
    <location>
        <begin position="81"/>
        <end position="100"/>
    </location>
</feature>
<dbReference type="Pfam" id="PF07690">
    <property type="entry name" value="MFS_1"/>
    <property type="match status" value="1"/>
</dbReference>
<feature type="transmembrane region" description="Helical" evidence="10">
    <location>
        <begin position="232"/>
        <end position="252"/>
    </location>
</feature>
<dbReference type="RefSeq" id="WP_204961669.1">
    <property type="nucleotide sequence ID" value="NZ_JAFEUO010000010.1"/>
</dbReference>
<dbReference type="PRINTS" id="PR01036">
    <property type="entry name" value="TCRTETB"/>
</dbReference>
<comment type="caution">
    <text evidence="12">The sequence shown here is derived from an EMBL/GenBank/DDBJ whole genome shotgun (WGS) entry which is preliminary data.</text>
</comment>
<evidence type="ECO:0000256" key="10">
    <source>
        <dbReference type="SAM" id="Phobius"/>
    </source>
</evidence>
<dbReference type="InterPro" id="IPR001867">
    <property type="entry name" value="OmpR/PhoB-type_DNA-bd"/>
</dbReference>
<protein>
    <submittedName>
        <fullName evidence="12">DHA2 family efflux MFS transporter permease subunit</fullName>
    </submittedName>
</protein>
<keyword evidence="5 10" id="KW-0812">Transmembrane</keyword>
<evidence type="ECO:0000256" key="8">
    <source>
        <dbReference type="ARBA" id="ARBA00023136"/>
    </source>
</evidence>
<comment type="similarity">
    <text evidence="2">Belongs to the major facilitator superfamily. EmrB family.</text>
</comment>
<dbReference type="Gene3D" id="1.20.1250.20">
    <property type="entry name" value="MFS general substrate transporter like domains"/>
    <property type="match status" value="2"/>
</dbReference>
<dbReference type="InterPro" id="IPR036388">
    <property type="entry name" value="WH-like_DNA-bd_sf"/>
</dbReference>
<feature type="transmembrane region" description="Helical" evidence="10">
    <location>
        <begin position="106"/>
        <end position="127"/>
    </location>
</feature>
<evidence type="ECO:0000256" key="6">
    <source>
        <dbReference type="ARBA" id="ARBA00022989"/>
    </source>
</evidence>
<dbReference type="PANTHER" id="PTHR42718">
    <property type="entry name" value="MAJOR FACILITATOR SUPERFAMILY MULTIDRUG TRANSPORTER MFSC"/>
    <property type="match status" value="1"/>
</dbReference>
<dbReference type="InterPro" id="IPR036259">
    <property type="entry name" value="MFS_trans_sf"/>
</dbReference>
<feature type="domain" description="Major facilitator superfamily (MFS) profile" evidence="11">
    <location>
        <begin position="15"/>
        <end position="464"/>
    </location>
</feature>
<dbReference type="CDD" id="cd00383">
    <property type="entry name" value="trans_reg_C"/>
    <property type="match status" value="1"/>
</dbReference>
<name>A0ABS2JKA1_9ACTN</name>
<feature type="transmembrane region" description="Helical" evidence="10">
    <location>
        <begin position="441"/>
        <end position="459"/>
    </location>
</feature>
<dbReference type="InterPro" id="IPR004638">
    <property type="entry name" value="EmrB-like"/>
</dbReference>
<feature type="transmembrane region" description="Helical" evidence="10">
    <location>
        <begin position="273"/>
        <end position="298"/>
    </location>
</feature>
<evidence type="ECO:0000256" key="3">
    <source>
        <dbReference type="ARBA" id="ARBA00022448"/>
    </source>
</evidence>
<feature type="transmembrane region" description="Helical" evidence="10">
    <location>
        <begin position="310"/>
        <end position="330"/>
    </location>
</feature>
<evidence type="ECO:0000256" key="9">
    <source>
        <dbReference type="SAM" id="MobiDB-lite"/>
    </source>
</evidence>
<dbReference type="Pfam" id="PF00486">
    <property type="entry name" value="Trans_reg_C"/>
    <property type="match status" value="1"/>
</dbReference>
<evidence type="ECO:0000313" key="13">
    <source>
        <dbReference type="Proteomes" id="UP000809587"/>
    </source>
</evidence>
<feature type="transmembrane region" description="Helical" evidence="10">
    <location>
        <begin position="406"/>
        <end position="429"/>
    </location>
</feature>
<feature type="transmembrane region" description="Helical" evidence="10">
    <location>
        <begin position="12"/>
        <end position="37"/>
    </location>
</feature>
<feature type="transmembrane region" description="Helical" evidence="10">
    <location>
        <begin position="206"/>
        <end position="226"/>
    </location>
</feature>
<evidence type="ECO:0000256" key="5">
    <source>
        <dbReference type="ARBA" id="ARBA00022692"/>
    </source>
</evidence>
<dbReference type="NCBIfam" id="TIGR00711">
    <property type="entry name" value="efflux_EmrB"/>
    <property type="match status" value="1"/>
</dbReference>